<evidence type="ECO:0000313" key="1">
    <source>
        <dbReference type="EMBL" id="TET43670.1"/>
    </source>
</evidence>
<reference evidence="1 2" key="1">
    <citation type="submission" date="2019-03" db="EMBL/GenBank/DDBJ databases">
        <title>Metabolic potential of uncultured bacteria and archaea associated with petroleum seepage in deep-sea sediments.</title>
        <authorList>
            <person name="Dong X."/>
            <person name="Hubert C."/>
        </authorList>
    </citation>
    <scope>NUCLEOTIDE SEQUENCE [LARGE SCALE GENOMIC DNA]</scope>
    <source>
        <strain evidence="1">E44_bin18</strain>
    </source>
</reference>
<evidence type="ECO:0000313" key="2">
    <source>
        <dbReference type="Proteomes" id="UP000315525"/>
    </source>
</evidence>
<proteinExistence type="predicted"/>
<organism evidence="1 2">
    <name type="scientific">candidate division TA06 bacterium</name>
    <dbReference type="NCBI Taxonomy" id="2250710"/>
    <lineage>
        <taxon>Bacteria</taxon>
        <taxon>Bacteria division TA06</taxon>
    </lineage>
</organism>
<dbReference type="AlphaFoldDB" id="A0A523UMC0"/>
<accession>A0A523UMC0</accession>
<name>A0A523UMC0_UNCT6</name>
<dbReference type="Proteomes" id="UP000315525">
    <property type="component" value="Unassembled WGS sequence"/>
</dbReference>
<comment type="caution">
    <text evidence="1">The sequence shown here is derived from an EMBL/GenBank/DDBJ whole genome shotgun (WGS) entry which is preliminary data.</text>
</comment>
<sequence length="206" mass="22785">MKRALIIAGIVALVLGALLPLAYRKGIAILFGPHIDILAVPFEKTLKSDSAVFPKEDTVSYAGLSFVVPAGATVVPVAHSGEHALCSLKWDSIFVLVVINSDSTMVSHHSRITEKWLNAKWSPVRLFGKAMILQGPFKELAHIRTPFMEGYGWEKTGEEDWRYQYELTDGKAMVTLLVKVKQDSSAVKSIENVVASIRRIPEEQQP</sequence>
<dbReference type="EMBL" id="SOJN01000150">
    <property type="protein sequence ID" value="TET43670.1"/>
    <property type="molecule type" value="Genomic_DNA"/>
</dbReference>
<gene>
    <name evidence="1" type="ORF">E3J62_12710</name>
</gene>
<protein>
    <submittedName>
        <fullName evidence="1">Uncharacterized protein</fullName>
    </submittedName>
</protein>